<sequence length="230" mass="24813">MKSSFSEIPFEAFLTFNGSYCFDRNGEVLFSQPIRPADARRVIENATNLGKPICAATTNQMVANGSEPDLDTYFAFGGFDVPISADFQGIVESEPVFQLMCAAQEPEYADLTRGAAGVKIMAWWERAVDIIPATSGKDLGVKAILAALGLEPEQAMAFGDGHNDIEMLRAVGWGVAMGNGRDEVKAAADDVAPSVADEGIDWYLRENHLIRTALQSDKPGGFSCQCAYSK</sequence>
<dbReference type="Gene3D" id="3.30.1240.10">
    <property type="match status" value="1"/>
</dbReference>
<name>A0A7K0K1P2_9ACTO</name>
<dbReference type="InterPro" id="IPR036412">
    <property type="entry name" value="HAD-like_sf"/>
</dbReference>
<dbReference type="AlphaFoldDB" id="A0A7K0K1P2"/>
<protein>
    <submittedName>
        <fullName evidence="1">HAD hydrolase family protein</fullName>
    </submittedName>
</protein>
<dbReference type="EMBL" id="VUMY01000006">
    <property type="protein sequence ID" value="MST49407.1"/>
    <property type="molecule type" value="Genomic_DNA"/>
</dbReference>
<keyword evidence="1" id="KW-0378">Hydrolase</keyword>
<dbReference type="GO" id="GO:0005829">
    <property type="term" value="C:cytosol"/>
    <property type="evidence" value="ECO:0007669"/>
    <property type="project" value="TreeGrafter"/>
</dbReference>
<proteinExistence type="predicted"/>
<gene>
    <name evidence="1" type="ORF">FYJ63_04030</name>
</gene>
<dbReference type="PROSITE" id="PS01229">
    <property type="entry name" value="COF_2"/>
    <property type="match status" value="1"/>
</dbReference>
<keyword evidence="2" id="KW-1185">Reference proteome</keyword>
<dbReference type="SUPFAM" id="SSF56784">
    <property type="entry name" value="HAD-like"/>
    <property type="match status" value="1"/>
</dbReference>
<dbReference type="Pfam" id="PF08282">
    <property type="entry name" value="Hydrolase_3"/>
    <property type="match status" value="1"/>
</dbReference>
<dbReference type="RefSeq" id="WP_338106825.1">
    <property type="nucleotide sequence ID" value="NZ_VUMY01000006.1"/>
</dbReference>
<comment type="caution">
    <text evidence="1">The sequence shown here is derived from an EMBL/GenBank/DDBJ whole genome shotgun (WGS) entry which is preliminary data.</text>
</comment>
<dbReference type="GO" id="GO:0000287">
    <property type="term" value="F:magnesium ion binding"/>
    <property type="evidence" value="ECO:0007669"/>
    <property type="project" value="TreeGrafter"/>
</dbReference>
<accession>A0A7K0K1P2</accession>
<dbReference type="PANTHER" id="PTHR10000">
    <property type="entry name" value="PHOSPHOSERINE PHOSPHATASE"/>
    <property type="match status" value="1"/>
</dbReference>
<dbReference type="Gene3D" id="3.40.50.1000">
    <property type="entry name" value="HAD superfamily/HAD-like"/>
    <property type="match status" value="1"/>
</dbReference>
<dbReference type="PANTHER" id="PTHR10000:SF25">
    <property type="entry name" value="PHOSPHATASE YKRA-RELATED"/>
    <property type="match status" value="1"/>
</dbReference>
<evidence type="ECO:0000313" key="2">
    <source>
        <dbReference type="Proteomes" id="UP000442535"/>
    </source>
</evidence>
<organism evidence="1 2">
    <name type="scientific">Mobiluncus porci</name>
    <dbReference type="NCBI Taxonomy" id="2652278"/>
    <lineage>
        <taxon>Bacteria</taxon>
        <taxon>Bacillati</taxon>
        <taxon>Actinomycetota</taxon>
        <taxon>Actinomycetes</taxon>
        <taxon>Actinomycetales</taxon>
        <taxon>Actinomycetaceae</taxon>
        <taxon>Mobiluncus</taxon>
    </lineage>
</organism>
<evidence type="ECO:0000313" key="1">
    <source>
        <dbReference type="EMBL" id="MST49407.1"/>
    </source>
</evidence>
<reference evidence="1 2" key="1">
    <citation type="submission" date="2019-08" db="EMBL/GenBank/DDBJ databases">
        <title>In-depth cultivation of the pig gut microbiome towards novel bacterial diversity and tailored functional studies.</title>
        <authorList>
            <person name="Wylensek D."/>
            <person name="Hitch T.C.A."/>
            <person name="Clavel T."/>
        </authorList>
    </citation>
    <scope>NUCLEOTIDE SEQUENCE [LARGE SCALE GENOMIC DNA]</scope>
    <source>
        <strain evidence="1 2">RF-GAM-744-WT-7</strain>
    </source>
</reference>
<dbReference type="GO" id="GO:0016791">
    <property type="term" value="F:phosphatase activity"/>
    <property type="evidence" value="ECO:0007669"/>
    <property type="project" value="TreeGrafter"/>
</dbReference>
<dbReference type="Proteomes" id="UP000442535">
    <property type="component" value="Unassembled WGS sequence"/>
</dbReference>
<dbReference type="InterPro" id="IPR023214">
    <property type="entry name" value="HAD_sf"/>
</dbReference>